<name>A0A2U1D3F3_9LACO</name>
<evidence type="ECO:0000313" key="4">
    <source>
        <dbReference type="Proteomes" id="UP000245433"/>
    </source>
</evidence>
<gene>
    <name evidence="3" type="ORF">C7384_1158</name>
</gene>
<sequence>MVNSKDFGSKIKSIREDKHYSVRQAALQGGISPAYLSQVENGRKNIPKVETLTKIADGLRISKDEILRLAGIVPEPNIDEGELTDSQRKVAYFIDPNATDEEIEQIKKLVEIAKLSKHRL</sequence>
<dbReference type="GO" id="GO:0003700">
    <property type="term" value="F:DNA-binding transcription factor activity"/>
    <property type="evidence" value="ECO:0007669"/>
    <property type="project" value="TreeGrafter"/>
</dbReference>
<dbReference type="InterPro" id="IPR050807">
    <property type="entry name" value="TransReg_Diox_bact_type"/>
</dbReference>
<reference evidence="3 4" key="1">
    <citation type="submission" date="2018-04" db="EMBL/GenBank/DDBJ databases">
        <title>Genomic Encyclopedia of Type Strains, Phase IV (KMG-IV): sequencing the most valuable type-strain genomes for metagenomic binning, comparative biology and taxonomic classification.</title>
        <authorList>
            <person name="Goeker M."/>
        </authorList>
    </citation>
    <scope>NUCLEOTIDE SEQUENCE [LARGE SCALE GENOMIC DNA]</scope>
    <source>
        <strain evidence="3 4">DSM 28795</strain>
    </source>
</reference>
<dbReference type="InterPro" id="IPR010982">
    <property type="entry name" value="Lambda_DNA-bd_dom_sf"/>
</dbReference>
<dbReference type="PANTHER" id="PTHR46797">
    <property type="entry name" value="HTH-TYPE TRANSCRIPTIONAL REGULATOR"/>
    <property type="match status" value="1"/>
</dbReference>
<dbReference type="SUPFAM" id="SSF47413">
    <property type="entry name" value="lambda repressor-like DNA-binding domains"/>
    <property type="match status" value="1"/>
</dbReference>
<proteinExistence type="predicted"/>
<keyword evidence="1" id="KW-0238">DNA-binding</keyword>
<dbReference type="InterPro" id="IPR001387">
    <property type="entry name" value="Cro/C1-type_HTH"/>
</dbReference>
<dbReference type="Proteomes" id="UP000245433">
    <property type="component" value="Unassembled WGS sequence"/>
</dbReference>
<dbReference type="SMART" id="SM00530">
    <property type="entry name" value="HTH_XRE"/>
    <property type="match status" value="1"/>
</dbReference>
<evidence type="ECO:0000256" key="1">
    <source>
        <dbReference type="ARBA" id="ARBA00023125"/>
    </source>
</evidence>
<dbReference type="AlphaFoldDB" id="A0A2U1D3F3"/>
<accession>A0A2U1D3F3</accession>
<protein>
    <submittedName>
        <fullName evidence="3">Transcriptional regulator with XRE-family HTH domain</fullName>
    </submittedName>
</protein>
<evidence type="ECO:0000313" key="3">
    <source>
        <dbReference type="EMBL" id="PVY82205.1"/>
    </source>
</evidence>
<dbReference type="RefSeq" id="WP_243400742.1">
    <property type="nucleotide sequence ID" value="NZ_CAKOEX010000019.1"/>
</dbReference>
<dbReference type="GO" id="GO:0003677">
    <property type="term" value="F:DNA binding"/>
    <property type="evidence" value="ECO:0007669"/>
    <property type="project" value="UniProtKB-KW"/>
</dbReference>
<comment type="caution">
    <text evidence="3">The sequence shown here is derived from an EMBL/GenBank/DDBJ whole genome shotgun (WGS) entry which is preliminary data.</text>
</comment>
<dbReference type="Pfam" id="PF01381">
    <property type="entry name" value="HTH_3"/>
    <property type="match status" value="1"/>
</dbReference>
<dbReference type="EMBL" id="QEKT01000015">
    <property type="protein sequence ID" value="PVY82205.1"/>
    <property type="molecule type" value="Genomic_DNA"/>
</dbReference>
<feature type="domain" description="HTH cro/C1-type" evidence="2">
    <location>
        <begin position="11"/>
        <end position="66"/>
    </location>
</feature>
<dbReference type="PROSITE" id="PS50943">
    <property type="entry name" value="HTH_CROC1"/>
    <property type="match status" value="1"/>
</dbReference>
<dbReference type="CDD" id="cd00093">
    <property type="entry name" value="HTH_XRE"/>
    <property type="match status" value="1"/>
</dbReference>
<keyword evidence="4" id="KW-1185">Reference proteome</keyword>
<organism evidence="3 4">
    <name type="scientific">Convivina intestini</name>
    <dbReference type="NCBI Taxonomy" id="1505726"/>
    <lineage>
        <taxon>Bacteria</taxon>
        <taxon>Bacillati</taxon>
        <taxon>Bacillota</taxon>
        <taxon>Bacilli</taxon>
        <taxon>Lactobacillales</taxon>
        <taxon>Lactobacillaceae</taxon>
        <taxon>Convivina</taxon>
    </lineage>
</organism>
<evidence type="ECO:0000259" key="2">
    <source>
        <dbReference type="PROSITE" id="PS50943"/>
    </source>
</evidence>
<dbReference type="Gene3D" id="1.10.260.40">
    <property type="entry name" value="lambda repressor-like DNA-binding domains"/>
    <property type="match status" value="1"/>
</dbReference>
<dbReference type="GO" id="GO:0005829">
    <property type="term" value="C:cytosol"/>
    <property type="evidence" value="ECO:0007669"/>
    <property type="project" value="TreeGrafter"/>
</dbReference>
<dbReference type="PANTHER" id="PTHR46797:SF1">
    <property type="entry name" value="METHYLPHOSPHONATE SYNTHASE"/>
    <property type="match status" value="1"/>
</dbReference>